<keyword evidence="2 7" id="KW-0813">Transport</keyword>
<dbReference type="Pfam" id="PF00528">
    <property type="entry name" value="BPD_transp_1"/>
    <property type="match status" value="1"/>
</dbReference>
<evidence type="ECO:0000256" key="1">
    <source>
        <dbReference type="ARBA" id="ARBA00004651"/>
    </source>
</evidence>
<evidence type="ECO:0000256" key="6">
    <source>
        <dbReference type="ARBA" id="ARBA00023136"/>
    </source>
</evidence>
<dbReference type="InterPro" id="IPR035906">
    <property type="entry name" value="MetI-like_sf"/>
</dbReference>
<feature type="transmembrane region" description="Helical" evidence="7">
    <location>
        <begin position="202"/>
        <end position="226"/>
    </location>
</feature>
<evidence type="ECO:0000313" key="10">
    <source>
        <dbReference type="Proteomes" id="UP000639973"/>
    </source>
</evidence>
<proteinExistence type="inferred from homology"/>
<dbReference type="CDD" id="cd06261">
    <property type="entry name" value="TM_PBP2"/>
    <property type="match status" value="1"/>
</dbReference>
<reference evidence="10" key="1">
    <citation type="journal article" date="2019" name="Int. J. Syst. Evol. Microbiol.">
        <title>The Global Catalogue of Microorganisms (GCM) 10K type strain sequencing project: providing services to taxonomists for standard genome sequencing and annotation.</title>
        <authorList>
            <consortium name="The Broad Institute Genomics Platform"/>
            <consortium name="The Broad Institute Genome Sequencing Center for Infectious Disease"/>
            <person name="Wu L."/>
            <person name="Ma J."/>
        </authorList>
    </citation>
    <scope>NUCLEOTIDE SEQUENCE [LARGE SCALE GENOMIC DNA]</scope>
    <source>
        <strain evidence="10">JCM 15442</strain>
    </source>
</reference>
<dbReference type="Proteomes" id="UP000639973">
    <property type="component" value="Unassembled WGS sequence"/>
</dbReference>
<feature type="transmembrane region" description="Helical" evidence="7">
    <location>
        <begin position="158"/>
        <end position="181"/>
    </location>
</feature>
<feature type="transmembrane region" description="Helical" evidence="7">
    <location>
        <begin position="28"/>
        <end position="50"/>
    </location>
</feature>
<feature type="domain" description="ABC transmembrane type-1" evidence="8">
    <location>
        <begin position="90"/>
        <end position="280"/>
    </location>
</feature>
<organism evidence="9 10">
    <name type="scientific">Deinococcus aerolatus</name>
    <dbReference type="NCBI Taxonomy" id="522487"/>
    <lineage>
        <taxon>Bacteria</taxon>
        <taxon>Thermotogati</taxon>
        <taxon>Deinococcota</taxon>
        <taxon>Deinococci</taxon>
        <taxon>Deinococcales</taxon>
        <taxon>Deinococcaceae</taxon>
        <taxon>Deinococcus</taxon>
    </lineage>
</organism>
<evidence type="ECO:0000256" key="5">
    <source>
        <dbReference type="ARBA" id="ARBA00022989"/>
    </source>
</evidence>
<dbReference type="Gene3D" id="1.10.3720.10">
    <property type="entry name" value="MetI-like"/>
    <property type="match status" value="1"/>
</dbReference>
<evidence type="ECO:0000256" key="7">
    <source>
        <dbReference type="RuleBase" id="RU363032"/>
    </source>
</evidence>
<dbReference type="SUPFAM" id="SSF161098">
    <property type="entry name" value="MetI-like"/>
    <property type="match status" value="1"/>
</dbReference>
<keyword evidence="3" id="KW-1003">Cell membrane</keyword>
<protein>
    <submittedName>
        <fullName evidence="9">Sugar ABC transporter permease</fullName>
    </submittedName>
</protein>
<evidence type="ECO:0000259" key="8">
    <source>
        <dbReference type="PROSITE" id="PS50928"/>
    </source>
</evidence>
<dbReference type="PANTHER" id="PTHR43744">
    <property type="entry name" value="ABC TRANSPORTER PERMEASE PROTEIN MG189-RELATED-RELATED"/>
    <property type="match status" value="1"/>
</dbReference>
<evidence type="ECO:0000256" key="3">
    <source>
        <dbReference type="ARBA" id="ARBA00022475"/>
    </source>
</evidence>
<comment type="caution">
    <text evidence="9">The sequence shown here is derived from an EMBL/GenBank/DDBJ whole genome shotgun (WGS) entry which is preliminary data.</text>
</comment>
<dbReference type="InterPro" id="IPR000515">
    <property type="entry name" value="MetI-like"/>
</dbReference>
<dbReference type="PROSITE" id="PS50928">
    <property type="entry name" value="ABC_TM1"/>
    <property type="match status" value="1"/>
</dbReference>
<name>A0ABQ2GDR3_9DEIO</name>
<comment type="subcellular location">
    <subcellularLocation>
        <location evidence="1 7">Cell membrane</location>
        <topology evidence="1 7">Multi-pass membrane protein</topology>
    </subcellularLocation>
</comment>
<dbReference type="EMBL" id="BMOL01000013">
    <property type="protein sequence ID" value="GGL87821.1"/>
    <property type="molecule type" value="Genomic_DNA"/>
</dbReference>
<gene>
    <name evidence="9" type="ORF">GCM10010840_27290</name>
</gene>
<keyword evidence="5 7" id="KW-1133">Transmembrane helix</keyword>
<dbReference type="PANTHER" id="PTHR43744:SF12">
    <property type="entry name" value="ABC TRANSPORTER PERMEASE PROTEIN MG189-RELATED"/>
    <property type="match status" value="1"/>
</dbReference>
<keyword evidence="10" id="KW-1185">Reference proteome</keyword>
<keyword evidence="4 7" id="KW-0812">Transmembrane</keyword>
<evidence type="ECO:0000256" key="4">
    <source>
        <dbReference type="ARBA" id="ARBA00022692"/>
    </source>
</evidence>
<comment type="similarity">
    <text evidence="7">Belongs to the binding-protein-dependent transport system permease family.</text>
</comment>
<evidence type="ECO:0000256" key="2">
    <source>
        <dbReference type="ARBA" id="ARBA00022448"/>
    </source>
</evidence>
<sequence length="294" mass="31662">MTAGGIAPVETTVAPVREKPIVGRGTQVLAHLGLILFTLLATLPTLLIIMNSFKTQLSIFGQPFALPTPETFTLEGYRTVATSANFPLFFLNSLLVTLGSLALILLCSSMAAFALSEYRFRLNTLTGLYLSIGIMVPIRLGTVGILNLMVDLHLVNTLWALILVYTAQGVPLAVFVLTSFMRGVPRDLKEAARIDGAGEYRIYGLILPLIRPALGAVTAISMIPIWNDLWFPLILAPGEKTKTIVLGASMFLGQFVNDYNAVLSALTLAIVPVVVLYVIFSRQLVSGITGGALK</sequence>
<keyword evidence="6 7" id="KW-0472">Membrane</keyword>
<accession>A0ABQ2GDR3</accession>
<feature type="transmembrane region" description="Helical" evidence="7">
    <location>
        <begin position="259"/>
        <end position="280"/>
    </location>
</feature>
<feature type="transmembrane region" description="Helical" evidence="7">
    <location>
        <begin position="127"/>
        <end position="146"/>
    </location>
</feature>
<feature type="transmembrane region" description="Helical" evidence="7">
    <location>
        <begin position="89"/>
        <end position="115"/>
    </location>
</feature>
<dbReference type="RefSeq" id="WP_229723614.1">
    <property type="nucleotide sequence ID" value="NZ_BMOL01000013.1"/>
</dbReference>
<evidence type="ECO:0000313" key="9">
    <source>
        <dbReference type="EMBL" id="GGL87821.1"/>
    </source>
</evidence>